<keyword evidence="1" id="KW-0805">Transcription regulation</keyword>
<comment type="caution">
    <text evidence="5">The sequence shown here is derived from an EMBL/GenBank/DDBJ whole genome shotgun (WGS) entry which is preliminary data.</text>
</comment>
<evidence type="ECO:0000256" key="3">
    <source>
        <dbReference type="ARBA" id="ARBA00023163"/>
    </source>
</evidence>
<dbReference type="RefSeq" id="WP_194501989.1">
    <property type="nucleotide sequence ID" value="NZ_JADIVZ010000001.1"/>
</dbReference>
<dbReference type="SUPFAM" id="SSF46785">
    <property type="entry name" value="Winged helix' DNA-binding domain"/>
    <property type="match status" value="1"/>
</dbReference>
<dbReference type="InterPro" id="IPR001845">
    <property type="entry name" value="HTH_ArsR_DNA-bd_dom"/>
</dbReference>
<keyword evidence="2" id="KW-0238">DNA-binding</keyword>
<evidence type="ECO:0000313" key="6">
    <source>
        <dbReference type="Proteomes" id="UP000656804"/>
    </source>
</evidence>
<dbReference type="Pfam" id="PF12840">
    <property type="entry name" value="HTH_20"/>
    <property type="match status" value="1"/>
</dbReference>
<dbReference type="PANTHER" id="PTHR43132:SF6">
    <property type="entry name" value="HTH-TYPE TRANSCRIPTIONAL REPRESSOR CZRA"/>
    <property type="match status" value="1"/>
</dbReference>
<reference evidence="5" key="1">
    <citation type="submission" date="2020-11" db="EMBL/GenBank/DDBJ databases">
        <title>Nocardioides sp. CBS4Y-1, whole genome shotgun sequence.</title>
        <authorList>
            <person name="Tuo L."/>
        </authorList>
    </citation>
    <scope>NUCLEOTIDE SEQUENCE</scope>
    <source>
        <strain evidence="5">CBS4Y-1</strain>
    </source>
</reference>
<evidence type="ECO:0000256" key="1">
    <source>
        <dbReference type="ARBA" id="ARBA00023015"/>
    </source>
</evidence>
<dbReference type="Proteomes" id="UP000656804">
    <property type="component" value="Unassembled WGS sequence"/>
</dbReference>
<dbReference type="EMBL" id="JADIVZ010000001">
    <property type="protein sequence ID" value="MBF4160815.1"/>
    <property type="molecule type" value="Genomic_DNA"/>
</dbReference>
<dbReference type="InterPro" id="IPR036388">
    <property type="entry name" value="WH-like_DNA-bd_sf"/>
</dbReference>
<protein>
    <submittedName>
        <fullName evidence="5">Winged helix-turn-helix transcriptional regulator</fullName>
    </submittedName>
</protein>
<keyword evidence="6" id="KW-1185">Reference proteome</keyword>
<dbReference type="SMART" id="SM00418">
    <property type="entry name" value="HTH_ARSR"/>
    <property type="match status" value="1"/>
</dbReference>
<evidence type="ECO:0000259" key="4">
    <source>
        <dbReference type="SMART" id="SM00418"/>
    </source>
</evidence>
<dbReference type="InterPro" id="IPR051011">
    <property type="entry name" value="Metal_resp_trans_reg"/>
</dbReference>
<dbReference type="GO" id="GO:0003677">
    <property type="term" value="F:DNA binding"/>
    <property type="evidence" value="ECO:0007669"/>
    <property type="project" value="UniProtKB-KW"/>
</dbReference>
<evidence type="ECO:0000313" key="5">
    <source>
        <dbReference type="EMBL" id="MBF4160815.1"/>
    </source>
</evidence>
<feature type="domain" description="HTH arsR-type" evidence="4">
    <location>
        <begin position="265"/>
        <end position="336"/>
    </location>
</feature>
<accession>A0A930UZC0</accession>
<name>A0A930UZC0_9ACTN</name>
<dbReference type="InterPro" id="IPR036390">
    <property type="entry name" value="WH_DNA-bd_sf"/>
</dbReference>
<dbReference type="InterPro" id="IPR011991">
    <property type="entry name" value="ArsR-like_HTH"/>
</dbReference>
<evidence type="ECO:0000256" key="2">
    <source>
        <dbReference type="ARBA" id="ARBA00023125"/>
    </source>
</evidence>
<dbReference type="CDD" id="cd00090">
    <property type="entry name" value="HTH_ARSR"/>
    <property type="match status" value="1"/>
</dbReference>
<organism evidence="5 6">
    <name type="scientific">Nocardioides acrostichi</name>
    <dbReference type="NCBI Taxonomy" id="2784339"/>
    <lineage>
        <taxon>Bacteria</taxon>
        <taxon>Bacillati</taxon>
        <taxon>Actinomycetota</taxon>
        <taxon>Actinomycetes</taxon>
        <taxon>Propionibacteriales</taxon>
        <taxon>Nocardioidaceae</taxon>
        <taxon>Nocardioides</taxon>
    </lineage>
</organism>
<gene>
    <name evidence="5" type="ORF">ISG29_03880</name>
</gene>
<dbReference type="Gene3D" id="1.10.10.10">
    <property type="entry name" value="Winged helix-like DNA-binding domain superfamily/Winged helix DNA-binding domain"/>
    <property type="match status" value="1"/>
</dbReference>
<sequence length="349" mass="37462">MFRFKVESHDLAASRFALSPLMELDAVLRLLGGLSDARGRLPPAVHERFERRYAPLRGDPLVQALELLRTPRHGVTFLTPPPGSLGQTVDDDVAQVRATPPEVAIAEIAEALARRARGRHVAGPADAVARWVESLPGESLVGQLADTLEELWRCVVGPDWPLLRAVAERDVLHRAQRLTSEGWAGALDDIHPRVRWRAPYVEVLGHPAGTVDLDGRGLLLVPSVFVTSGVAVYADRQWRAALVYPARGHAALWSSRRPPGAAVERLLGRGRARILLAVDTGASTTQLARELELSPAGVSAHLGVLLEAGLLTRSRMGRTVVYRRSPLGDALAAAGDDDPVPGTAGPATG</sequence>
<proteinExistence type="predicted"/>
<dbReference type="PANTHER" id="PTHR43132">
    <property type="entry name" value="ARSENICAL RESISTANCE OPERON REPRESSOR ARSR-RELATED"/>
    <property type="match status" value="1"/>
</dbReference>
<dbReference type="AlphaFoldDB" id="A0A930UZC0"/>
<dbReference type="GO" id="GO:0003700">
    <property type="term" value="F:DNA-binding transcription factor activity"/>
    <property type="evidence" value="ECO:0007669"/>
    <property type="project" value="InterPro"/>
</dbReference>
<keyword evidence="3" id="KW-0804">Transcription</keyword>